<reference evidence="2" key="1">
    <citation type="submission" date="2017-09" db="EMBL/GenBank/DDBJ databases">
        <title>Depth-based differentiation of microbial function through sediment-hosted aquifers and enrichment of novel symbionts in the deep terrestrial subsurface.</title>
        <authorList>
            <person name="Probst A.J."/>
            <person name="Ladd B."/>
            <person name="Jarett J.K."/>
            <person name="Geller-Mcgrath D.E."/>
            <person name="Sieber C.M.K."/>
            <person name="Emerson J.B."/>
            <person name="Anantharaman K."/>
            <person name="Thomas B.C."/>
            <person name="Malmstrom R."/>
            <person name="Stieglmeier M."/>
            <person name="Klingl A."/>
            <person name="Woyke T."/>
            <person name="Ryan C.M."/>
            <person name="Banfield J.F."/>
        </authorList>
    </citation>
    <scope>NUCLEOTIDE SEQUENCE [LARGE SCALE GENOMIC DNA]</scope>
</reference>
<organism evidence="1 2">
    <name type="scientific">Candidatus Berkelbacteria bacterium CG08_land_8_20_14_0_20_39_8</name>
    <dbReference type="NCBI Taxonomy" id="1974511"/>
    <lineage>
        <taxon>Bacteria</taxon>
        <taxon>Candidatus Berkelbacteria</taxon>
    </lineage>
</organism>
<evidence type="ECO:0000313" key="2">
    <source>
        <dbReference type="Proteomes" id="UP000229896"/>
    </source>
</evidence>
<dbReference type="EMBL" id="PEXI01000058">
    <property type="protein sequence ID" value="PIU24272.1"/>
    <property type="molecule type" value="Genomic_DNA"/>
</dbReference>
<protein>
    <submittedName>
        <fullName evidence="1">Uncharacterized protein</fullName>
    </submittedName>
</protein>
<dbReference type="AlphaFoldDB" id="A0A2M6YC58"/>
<accession>A0A2M6YC58</accession>
<evidence type="ECO:0000313" key="1">
    <source>
        <dbReference type="EMBL" id="PIU24272.1"/>
    </source>
</evidence>
<sequence>MNQDQRKEYMLVANLRTNKCWYVHRSKLGFTDFIQNLLGSNKLEIGMDGSAHLEVPKIDEPFWIGANGSMVRLLSRMLEVRSVRIVSKREN</sequence>
<name>A0A2M6YC58_9BACT</name>
<gene>
    <name evidence="1" type="ORF">COT12_01830</name>
</gene>
<comment type="caution">
    <text evidence="1">The sequence shown here is derived from an EMBL/GenBank/DDBJ whole genome shotgun (WGS) entry which is preliminary data.</text>
</comment>
<proteinExistence type="predicted"/>
<dbReference type="Proteomes" id="UP000229896">
    <property type="component" value="Unassembled WGS sequence"/>
</dbReference>